<proteinExistence type="predicted"/>
<keyword evidence="3" id="KW-1185">Reference proteome</keyword>
<dbReference type="Proteomes" id="UP001243989">
    <property type="component" value="Unassembled WGS sequence"/>
</dbReference>
<comment type="caution">
    <text evidence="2">The sequence shown here is derived from an EMBL/GenBank/DDBJ whole genome shotgun (WGS) entry which is preliminary data.</text>
</comment>
<dbReference type="RefSeq" id="XP_060440238.1">
    <property type="nucleotide sequence ID" value="XM_060592870.1"/>
</dbReference>
<accession>A0AAJ0EC08</accession>
<feature type="region of interest" description="Disordered" evidence="1">
    <location>
        <begin position="83"/>
        <end position="105"/>
    </location>
</feature>
<dbReference type="GeneID" id="85477732"/>
<evidence type="ECO:0000313" key="2">
    <source>
        <dbReference type="EMBL" id="KAK1624243.1"/>
    </source>
</evidence>
<evidence type="ECO:0000313" key="3">
    <source>
        <dbReference type="Proteomes" id="UP001243989"/>
    </source>
</evidence>
<dbReference type="AlphaFoldDB" id="A0AAJ0EC08"/>
<organism evidence="2 3">
    <name type="scientific">Colletotrichum phormii</name>
    <dbReference type="NCBI Taxonomy" id="359342"/>
    <lineage>
        <taxon>Eukaryota</taxon>
        <taxon>Fungi</taxon>
        <taxon>Dikarya</taxon>
        <taxon>Ascomycota</taxon>
        <taxon>Pezizomycotina</taxon>
        <taxon>Sordariomycetes</taxon>
        <taxon>Hypocreomycetidae</taxon>
        <taxon>Glomerellales</taxon>
        <taxon>Glomerellaceae</taxon>
        <taxon>Colletotrichum</taxon>
        <taxon>Colletotrichum acutatum species complex</taxon>
    </lineage>
</organism>
<gene>
    <name evidence="2" type="ORF">BDP81DRAFT_453857</name>
</gene>
<protein>
    <submittedName>
        <fullName evidence="2">Uncharacterized protein</fullName>
    </submittedName>
</protein>
<reference evidence="2" key="1">
    <citation type="submission" date="2021-06" db="EMBL/GenBank/DDBJ databases">
        <title>Comparative genomics, transcriptomics and evolutionary studies reveal genomic signatures of adaptation to plant cell wall in hemibiotrophic fungi.</title>
        <authorList>
            <consortium name="DOE Joint Genome Institute"/>
            <person name="Baroncelli R."/>
            <person name="Diaz J.F."/>
            <person name="Benocci T."/>
            <person name="Peng M."/>
            <person name="Battaglia E."/>
            <person name="Haridas S."/>
            <person name="Andreopoulos W."/>
            <person name="Labutti K."/>
            <person name="Pangilinan J."/>
            <person name="Floch G.L."/>
            <person name="Makela M.R."/>
            <person name="Henrissat B."/>
            <person name="Grigoriev I.V."/>
            <person name="Crouch J.A."/>
            <person name="De Vries R.P."/>
            <person name="Sukno S.A."/>
            <person name="Thon M.R."/>
        </authorList>
    </citation>
    <scope>NUCLEOTIDE SEQUENCE</scope>
    <source>
        <strain evidence="2">CBS 102054</strain>
    </source>
</reference>
<evidence type="ECO:0000256" key="1">
    <source>
        <dbReference type="SAM" id="MobiDB-lite"/>
    </source>
</evidence>
<sequence>MSSYEGLFDYGLLPVCSWLRKTSTTEMLHLLVNGGSVLPKLQNNWNTFTAKTNNLQRIPRPIVFKRAEWKTKGAEIEATNLGAVSAQGSRRHAQGPTQNDGKCSALERGRKNSANWLNEPLKLEPKIPNIQICHIVEIFQTQDSTLTIQ</sequence>
<dbReference type="EMBL" id="JAHMHQ010000025">
    <property type="protein sequence ID" value="KAK1624243.1"/>
    <property type="molecule type" value="Genomic_DNA"/>
</dbReference>
<name>A0AAJ0EC08_9PEZI</name>